<keyword evidence="4" id="KW-1185">Reference proteome</keyword>
<feature type="region of interest" description="Disordered" evidence="1">
    <location>
        <begin position="101"/>
        <end position="175"/>
    </location>
</feature>
<name>A0ABP0DUK7_9PEZI</name>
<sequence length="175" mass="19584">MGTTLSAIKTLFLPALAALIVFILFTFIIVPVWQHYRNRYSHYLPLGTLSNQTLSLRDRMQSSLSHFFSRASTSNSWRERTAVNDGIFGIGDRIRSLLGRGNLGASPGRNSGDEEGTNESDLLSDDEDLNWNLHDPARGLSLGEAGEELGRVQPGQRHELPRDGSLYDQRRLSRE</sequence>
<evidence type="ECO:0000256" key="1">
    <source>
        <dbReference type="SAM" id="MobiDB-lite"/>
    </source>
</evidence>
<evidence type="ECO:0000313" key="3">
    <source>
        <dbReference type="EMBL" id="CAK7271988.1"/>
    </source>
</evidence>
<dbReference type="EMBL" id="CAWUOM010000098">
    <property type="protein sequence ID" value="CAK7271988.1"/>
    <property type="molecule type" value="Genomic_DNA"/>
</dbReference>
<comment type="caution">
    <text evidence="3">The sequence shown here is derived from an EMBL/GenBank/DDBJ whole genome shotgun (WGS) entry which is preliminary data.</text>
</comment>
<evidence type="ECO:0000256" key="2">
    <source>
        <dbReference type="SAM" id="Phobius"/>
    </source>
</evidence>
<accession>A0ABP0DUK7</accession>
<protein>
    <submittedName>
        <fullName evidence="3">Uncharacterized protein</fullName>
    </submittedName>
</protein>
<reference evidence="3 4" key="1">
    <citation type="submission" date="2024-01" db="EMBL/GenBank/DDBJ databases">
        <authorList>
            <person name="Allen C."/>
            <person name="Tagirdzhanova G."/>
        </authorList>
    </citation>
    <scope>NUCLEOTIDE SEQUENCE [LARGE SCALE GENOMIC DNA]</scope>
    <source>
        <strain evidence="3 4">CBS 573.63</strain>
    </source>
</reference>
<evidence type="ECO:0000313" key="4">
    <source>
        <dbReference type="Proteomes" id="UP001642501"/>
    </source>
</evidence>
<gene>
    <name evidence="3" type="ORF">SEPCBS57363_004903</name>
</gene>
<feature type="compositionally biased region" description="Acidic residues" evidence="1">
    <location>
        <begin position="113"/>
        <end position="129"/>
    </location>
</feature>
<proteinExistence type="predicted"/>
<organism evidence="3 4">
    <name type="scientific">Sporothrix epigloea</name>
    <dbReference type="NCBI Taxonomy" id="1892477"/>
    <lineage>
        <taxon>Eukaryota</taxon>
        <taxon>Fungi</taxon>
        <taxon>Dikarya</taxon>
        <taxon>Ascomycota</taxon>
        <taxon>Pezizomycotina</taxon>
        <taxon>Sordariomycetes</taxon>
        <taxon>Sordariomycetidae</taxon>
        <taxon>Ophiostomatales</taxon>
        <taxon>Ophiostomataceae</taxon>
        <taxon>Sporothrix</taxon>
    </lineage>
</organism>
<keyword evidence="2" id="KW-1133">Transmembrane helix</keyword>
<dbReference type="Proteomes" id="UP001642501">
    <property type="component" value="Unassembled WGS sequence"/>
</dbReference>
<keyword evidence="2" id="KW-0472">Membrane</keyword>
<keyword evidence="2" id="KW-0812">Transmembrane</keyword>
<feature type="transmembrane region" description="Helical" evidence="2">
    <location>
        <begin position="12"/>
        <end position="33"/>
    </location>
</feature>